<evidence type="ECO:0000259" key="2">
    <source>
        <dbReference type="PROSITE" id="PS51253"/>
    </source>
</evidence>
<dbReference type="InterPro" id="IPR009057">
    <property type="entry name" value="Homeodomain-like_sf"/>
</dbReference>
<dbReference type="OrthoDB" id="2507670at2759"/>
<organism evidence="3 4">
    <name type="scientific">Austropuccinia psidii MF-1</name>
    <dbReference type="NCBI Taxonomy" id="1389203"/>
    <lineage>
        <taxon>Eukaryota</taxon>
        <taxon>Fungi</taxon>
        <taxon>Dikarya</taxon>
        <taxon>Basidiomycota</taxon>
        <taxon>Pucciniomycotina</taxon>
        <taxon>Pucciniomycetes</taxon>
        <taxon>Pucciniales</taxon>
        <taxon>Sphaerophragmiaceae</taxon>
        <taxon>Austropuccinia</taxon>
    </lineage>
</organism>
<proteinExistence type="predicted"/>
<evidence type="ECO:0000256" key="1">
    <source>
        <dbReference type="ARBA" id="ARBA00023125"/>
    </source>
</evidence>
<gene>
    <name evidence="3" type="ORF">O181_073113</name>
</gene>
<evidence type="ECO:0000313" key="3">
    <source>
        <dbReference type="EMBL" id="MBW0533398.1"/>
    </source>
</evidence>
<protein>
    <recommendedName>
        <fullName evidence="2">HTH CENPB-type domain-containing protein</fullName>
    </recommendedName>
</protein>
<dbReference type="GO" id="GO:0003677">
    <property type="term" value="F:DNA binding"/>
    <property type="evidence" value="ECO:0007669"/>
    <property type="project" value="UniProtKB-KW"/>
</dbReference>
<dbReference type="InterPro" id="IPR006600">
    <property type="entry name" value="HTH_CenpB_DNA-bd_dom"/>
</dbReference>
<comment type="caution">
    <text evidence="3">The sequence shown here is derived from an EMBL/GenBank/DDBJ whole genome shotgun (WGS) entry which is preliminary data.</text>
</comment>
<keyword evidence="1" id="KW-0238">DNA-binding</keyword>
<dbReference type="SUPFAM" id="SSF46689">
    <property type="entry name" value="Homeodomain-like"/>
    <property type="match status" value="1"/>
</dbReference>
<dbReference type="AlphaFoldDB" id="A0A9Q3F8I8"/>
<accession>A0A9Q3F8I8</accession>
<feature type="domain" description="HTH CENPB-type" evidence="2">
    <location>
        <begin position="16"/>
        <end position="90"/>
    </location>
</feature>
<dbReference type="Proteomes" id="UP000765509">
    <property type="component" value="Unassembled WGS sequence"/>
</dbReference>
<keyword evidence="4" id="KW-1185">Reference proteome</keyword>
<dbReference type="Gene3D" id="1.10.10.60">
    <property type="entry name" value="Homeodomain-like"/>
    <property type="match status" value="1"/>
</dbReference>
<name>A0A9Q3F8I8_9BASI</name>
<feature type="non-terminal residue" evidence="3">
    <location>
        <position position="1"/>
    </location>
</feature>
<sequence length="147" mass="17160">EEEKIQQENKVTGSDKIKQVSPVKHQNINSIFEEWIQQELESNIEITGDVILQKWKEFSWLAGIPSNKWLHLSNGWLQSFKNRNDLRNYKKNGELGGTDPVILTQEITFLKKVLDKYNPADIFNMDETGLFYAMPPTKTLHNQNQKE</sequence>
<reference evidence="3" key="1">
    <citation type="submission" date="2021-03" db="EMBL/GenBank/DDBJ databases">
        <title>Draft genome sequence of rust myrtle Austropuccinia psidii MF-1, a brazilian biotype.</title>
        <authorList>
            <person name="Quecine M.C."/>
            <person name="Pachon D.M.R."/>
            <person name="Bonatelli M.L."/>
            <person name="Correr F.H."/>
            <person name="Franceschini L.M."/>
            <person name="Leite T.F."/>
            <person name="Margarido G.R.A."/>
            <person name="Almeida C.A."/>
            <person name="Ferrarezi J.A."/>
            <person name="Labate C.A."/>
        </authorList>
    </citation>
    <scope>NUCLEOTIDE SEQUENCE</scope>
    <source>
        <strain evidence="3">MF-1</strain>
    </source>
</reference>
<evidence type="ECO:0000313" key="4">
    <source>
        <dbReference type="Proteomes" id="UP000765509"/>
    </source>
</evidence>
<dbReference type="PROSITE" id="PS51253">
    <property type="entry name" value="HTH_CENPB"/>
    <property type="match status" value="1"/>
</dbReference>
<dbReference type="EMBL" id="AVOT02038507">
    <property type="protein sequence ID" value="MBW0533398.1"/>
    <property type="molecule type" value="Genomic_DNA"/>
</dbReference>
<dbReference type="Pfam" id="PF03221">
    <property type="entry name" value="HTH_Tnp_Tc5"/>
    <property type="match status" value="1"/>
</dbReference>